<accession>A0A919N5B0</accession>
<feature type="compositionally biased region" description="Acidic residues" evidence="1">
    <location>
        <begin position="342"/>
        <end position="351"/>
    </location>
</feature>
<evidence type="ECO:0000313" key="4">
    <source>
        <dbReference type="Proteomes" id="UP000629619"/>
    </source>
</evidence>
<organism evidence="3 4">
    <name type="scientific">Actinoplanes siamensis</name>
    <dbReference type="NCBI Taxonomy" id="1223317"/>
    <lineage>
        <taxon>Bacteria</taxon>
        <taxon>Bacillati</taxon>
        <taxon>Actinomycetota</taxon>
        <taxon>Actinomycetes</taxon>
        <taxon>Micromonosporales</taxon>
        <taxon>Micromonosporaceae</taxon>
        <taxon>Actinoplanes</taxon>
    </lineage>
</organism>
<gene>
    <name evidence="3" type="ORF">Asi03nite_21910</name>
</gene>
<feature type="region of interest" description="Disordered" evidence="1">
    <location>
        <begin position="285"/>
        <end position="351"/>
    </location>
</feature>
<protein>
    <recommendedName>
        <fullName evidence="5">DUF2637 domain-containing protein</fullName>
    </recommendedName>
</protein>
<evidence type="ECO:0000313" key="3">
    <source>
        <dbReference type="EMBL" id="GIF04653.1"/>
    </source>
</evidence>
<evidence type="ECO:0008006" key="5">
    <source>
        <dbReference type="Google" id="ProtNLM"/>
    </source>
</evidence>
<feature type="transmembrane region" description="Helical" evidence="2">
    <location>
        <begin position="115"/>
        <end position="134"/>
    </location>
</feature>
<evidence type="ECO:0000256" key="2">
    <source>
        <dbReference type="SAM" id="Phobius"/>
    </source>
</evidence>
<feature type="compositionally biased region" description="Polar residues" evidence="1">
    <location>
        <begin position="294"/>
        <end position="303"/>
    </location>
</feature>
<name>A0A919N5B0_9ACTN</name>
<proteinExistence type="predicted"/>
<dbReference type="Proteomes" id="UP000629619">
    <property type="component" value="Unassembled WGS sequence"/>
</dbReference>
<feature type="transmembrane region" description="Helical" evidence="2">
    <location>
        <begin position="79"/>
        <end position="103"/>
    </location>
</feature>
<dbReference type="EMBL" id="BOMW01000020">
    <property type="protein sequence ID" value="GIF04653.1"/>
    <property type="molecule type" value="Genomic_DNA"/>
</dbReference>
<dbReference type="AlphaFoldDB" id="A0A919N5B0"/>
<keyword evidence="2" id="KW-1133">Transmembrane helix</keyword>
<feature type="transmembrane region" description="Helical" evidence="2">
    <location>
        <begin position="140"/>
        <end position="159"/>
    </location>
</feature>
<keyword evidence="2" id="KW-0472">Membrane</keyword>
<sequence length="423" mass="46431">MTGPLSNGTANVHATVEHRLAPLLPQPAGAAHEPNRDRPGSWSPARWAYSFYAVAATGAVIGQSWVALDHMPWPAHMPVWTRVLLVLPFAICLELLAMVLAAMADERMRLGEHAYGFRVFSAIVAVVAVGIQIAGHWPDLYWSSVFGLLSSSAYLLWLLHAAARRRDALRASGKLRDTAPDYGIWRRIRHPVWTARAAELAREGRTDDTGQWRPLKLYESLRAAELMLGDEKRRPAIAHAVKRVVRTDQRDPYMADVAVSTLDVDRLAEELAARVDYKSWADRLTPAITPPTVPSTRAGTHHNSAPPDADPKTEEPGSPEAESALPDQANDPESDRRPEACTTEEPDEDDDAALSEDLVPLLPAARAARDQLVETGRTVSRDALAQQMRGNGYAIRNNRVSELLIALRREANTGSGDHLKAPA</sequence>
<feature type="transmembrane region" description="Helical" evidence="2">
    <location>
        <begin position="47"/>
        <end position="67"/>
    </location>
</feature>
<keyword evidence="4" id="KW-1185">Reference proteome</keyword>
<evidence type="ECO:0000256" key="1">
    <source>
        <dbReference type="SAM" id="MobiDB-lite"/>
    </source>
</evidence>
<keyword evidence="2" id="KW-0812">Transmembrane</keyword>
<reference evidence="3" key="1">
    <citation type="submission" date="2021-01" db="EMBL/GenBank/DDBJ databases">
        <title>Whole genome shotgun sequence of Actinoplanes siamensis NBRC 109076.</title>
        <authorList>
            <person name="Komaki H."/>
            <person name="Tamura T."/>
        </authorList>
    </citation>
    <scope>NUCLEOTIDE SEQUENCE</scope>
    <source>
        <strain evidence="3">NBRC 109076</strain>
    </source>
</reference>
<comment type="caution">
    <text evidence="3">The sequence shown here is derived from an EMBL/GenBank/DDBJ whole genome shotgun (WGS) entry which is preliminary data.</text>
</comment>